<evidence type="ECO:0000256" key="1">
    <source>
        <dbReference type="ARBA" id="ARBA00022723"/>
    </source>
</evidence>
<keyword evidence="3" id="KW-0411">Iron-sulfur</keyword>
<dbReference type="GO" id="GO:0046872">
    <property type="term" value="F:metal ion binding"/>
    <property type="evidence" value="ECO:0007669"/>
    <property type="project" value="UniProtKB-KW"/>
</dbReference>
<dbReference type="Gene3D" id="3.40.950.10">
    <property type="entry name" value="Fe-only Hydrogenase (Larger Subunit), Chain L, domain 3"/>
    <property type="match status" value="1"/>
</dbReference>
<proteinExistence type="predicted"/>
<dbReference type="InterPro" id="IPR017900">
    <property type="entry name" value="4Fe4S_Fe_S_CS"/>
</dbReference>
<comment type="caution">
    <text evidence="5">The sequence shown here is derived from an EMBL/GenBank/DDBJ whole genome shotgun (WGS) entry which is preliminary data.</text>
</comment>
<dbReference type="RefSeq" id="WP_050606249.1">
    <property type="nucleotide sequence ID" value="NZ_CABKUB010000005.1"/>
</dbReference>
<dbReference type="PANTHER" id="PTHR11615">
    <property type="entry name" value="NITRATE, FORMATE, IRON DEHYDROGENASE"/>
    <property type="match status" value="1"/>
</dbReference>
<dbReference type="SUPFAM" id="SSF54862">
    <property type="entry name" value="4Fe-4S ferredoxins"/>
    <property type="match status" value="1"/>
</dbReference>
<dbReference type="EMBL" id="SXDP01000010">
    <property type="protein sequence ID" value="NEZ47668.1"/>
    <property type="molecule type" value="Genomic_DNA"/>
</dbReference>
<dbReference type="InterPro" id="IPR009016">
    <property type="entry name" value="Fe_hydrogenase"/>
</dbReference>
<evidence type="ECO:0000313" key="6">
    <source>
        <dbReference type="Proteomes" id="UP000473885"/>
    </source>
</evidence>
<dbReference type="InterPro" id="IPR004108">
    <property type="entry name" value="Fe_hydrogenase_lsu_C"/>
</dbReference>
<feature type="domain" description="4Fe-4S ferredoxin-type" evidence="4">
    <location>
        <begin position="111"/>
        <end position="141"/>
    </location>
</feature>
<keyword evidence="2" id="KW-0408">Iron</keyword>
<reference evidence="5 6" key="1">
    <citation type="submission" date="2019-04" db="EMBL/GenBank/DDBJ databases">
        <title>Genome sequencing of Clostridium botulinum Groups I-IV and Clostridium butyricum.</title>
        <authorList>
            <person name="Brunt J."/>
            <person name="Van Vliet A.H.M."/>
            <person name="Stringer S.C."/>
            <person name="Carter A.T."/>
            <person name="Peck M.W."/>
        </authorList>
    </citation>
    <scope>NUCLEOTIDE SEQUENCE [LARGE SCALE GENOMIC DNA]</scope>
    <source>
        <strain evidence="5 6">IFR 18/094</strain>
    </source>
</reference>
<name>A0A6M0RE48_9CLOT</name>
<dbReference type="PROSITE" id="PS00198">
    <property type="entry name" value="4FE4S_FER_1"/>
    <property type="match status" value="1"/>
</dbReference>
<dbReference type="AlphaFoldDB" id="A0A6M0RE48"/>
<dbReference type="Pfam" id="PF02906">
    <property type="entry name" value="Fe_hyd_lg_C"/>
    <property type="match status" value="1"/>
</dbReference>
<organism evidence="5 6">
    <name type="scientific">Clostridium niameyense</name>
    <dbReference type="NCBI Taxonomy" id="1622073"/>
    <lineage>
        <taxon>Bacteria</taxon>
        <taxon>Bacillati</taxon>
        <taxon>Bacillota</taxon>
        <taxon>Clostridia</taxon>
        <taxon>Eubacteriales</taxon>
        <taxon>Clostridiaceae</taxon>
        <taxon>Clostridium</taxon>
    </lineage>
</organism>
<dbReference type="Gene3D" id="3.30.70.20">
    <property type="match status" value="1"/>
</dbReference>
<dbReference type="Proteomes" id="UP000473885">
    <property type="component" value="Unassembled WGS sequence"/>
</dbReference>
<keyword evidence="1" id="KW-0479">Metal-binding</keyword>
<evidence type="ECO:0000259" key="4">
    <source>
        <dbReference type="PROSITE" id="PS51379"/>
    </source>
</evidence>
<dbReference type="GO" id="GO:0051536">
    <property type="term" value="F:iron-sulfur cluster binding"/>
    <property type="evidence" value="ECO:0007669"/>
    <property type="project" value="UniProtKB-KW"/>
</dbReference>
<accession>A0A6M0RE48</accession>
<gene>
    <name evidence="5" type="ORF">FDF74_10760</name>
</gene>
<dbReference type="SUPFAM" id="SSF53920">
    <property type="entry name" value="Fe-only hydrogenase"/>
    <property type="match status" value="1"/>
</dbReference>
<dbReference type="InterPro" id="IPR017896">
    <property type="entry name" value="4Fe4S_Fe-S-bd"/>
</dbReference>
<dbReference type="InterPro" id="IPR050340">
    <property type="entry name" value="Cytosolic_Fe-S_CAF"/>
</dbReference>
<dbReference type="OrthoDB" id="9798098at2"/>
<dbReference type="Pfam" id="PF00037">
    <property type="entry name" value="Fer4"/>
    <property type="match status" value="1"/>
</dbReference>
<dbReference type="PROSITE" id="PS51379">
    <property type="entry name" value="4FE4S_FER_2"/>
    <property type="match status" value="1"/>
</dbReference>
<evidence type="ECO:0000256" key="2">
    <source>
        <dbReference type="ARBA" id="ARBA00023004"/>
    </source>
</evidence>
<protein>
    <submittedName>
        <fullName evidence="5">4Fe-4S dicluster domain-containing protein</fullName>
    </submittedName>
</protein>
<sequence length="449" mass="49651">MKKQYSNLFKAIVNSYNEGSFNSTINKLLKEYPNNKQDLCNVIPSLCGVEVDPDSKSFIKDLEKAIKDYSSNHKIVNKIKDCSVDCNKINGKTPCQDSCPFNAILLNKKNNRTYINTDKCTDCGFCVEACPTGSILDKVQFIPLLELLKSDKPVIAAVAPAIVGQFGSNITINKLRSAFKKIGFTDMIEVAFFADMLTLKESIEFNHLVHNEDDLMITSCCCPMWVGMLKRVYKSLIKHVSPSVSPMIAAGRVIKKINPNCSVVFIGPCIAKKAEAKDKDINDAIDFVLTFSELKDIFDSLNIDLNNLKEDLSSEYASRGGRLYARTGGVSIAVEDVVKKLFPQKLSLLKSTQGNGILECKELLSKAQKGEIDSNFIEGMGCVGGCVGGPKALINKDIGKKNVDTFANKSSIKVSIDSPCMKNILKKIKINSIEDFKDPNKIKIFERDF</sequence>
<keyword evidence="6" id="KW-1185">Reference proteome</keyword>
<evidence type="ECO:0000313" key="5">
    <source>
        <dbReference type="EMBL" id="NEZ47668.1"/>
    </source>
</evidence>
<evidence type="ECO:0000256" key="3">
    <source>
        <dbReference type="ARBA" id="ARBA00023014"/>
    </source>
</evidence>